<accession>A0A438CJB6</accession>
<dbReference type="PROSITE" id="PS50294">
    <property type="entry name" value="WD_REPEATS_REGION"/>
    <property type="match status" value="1"/>
</dbReference>
<dbReference type="Pfam" id="PF00400">
    <property type="entry name" value="WD40"/>
    <property type="match status" value="2"/>
</dbReference>
<dbReference type="PROSITE" id="PS00678">
    <property type="entry name" value="WD_REPEATS_1"/>
    <property type="match status" value="1"/>
</dbReference>
<reference evidence="4 5" key="1">
    <citation type="journal article" date="2018" name="PLoS Genet.">
        <title>Population sequencing reveals clonal diversity and ancestral inbreeding in the grapevine cultivar Chardonnay.</title>
        <authorList>
            <person name="Roach M.J."/>
            <person name="Johnson D.L."/>
            <person name="Bohlmann J."/>
            <person name="van Vuuren H.J."/>
            <person name="Jones S.J."/>
            <person name="Pretorius I.S."/>
            <person name="Schmidt S.A."/>
            <person name="Borneman A.R."/>
        </authorList>
    </citation>
    <scope>NUCLEOTIDE SEQUENCE [LARGE SCALE GENOMIC DNA]</scope>
    <source>
        <strain evidence="5">cv. Chardonnay</strain>
        <tissue evidence="4">Leaf</tissue>
    </source>
</reference>
<gene>
    <name evidence="4" type="primary">COP1_1</name>
    <name evidence="4" type="ORF">CK203_093450</name>
</gene>
<dbReference type="AlphaFoldDB" id="A0A438CJB6"/>
<dbReference type="PROSITE" id="PS50082">
    <property type="entry name" value="WD_REPEATS_2"/>
    <property type="match status" value="1"/>
</dbReference>
<keyword evidence="1 3" id="KW-0853">WD repeat</keyword>
<comment type="caution">
    <text evidence="4">The sequence shown here is derived from an EMBL/GenBank/DDBJ whole genome shotgun (WGS) entry which is preliminary data.</text>
</comment>
<sequence>MPAFTHMCPIPPPPLPPPLSCFALVKVWCTNQEASVLNIDMKANICCVKYNPGSSIYIAFSGFPALLSAETISGSNSFDNLQVGSADHHIHYYDLRNTSHPLHIFSGHKKAVSYVKFLSNNELASASTDSTLRLWDVKENLPVRTFRGHTNEKNFVGLSVNSEYISCGSETNDVFVYHKEISKPVTWHKFGSPDVDDLDDDVGPYFISAVCWKSDSPTMLTANSQGTIKVLTLSA</sequence>
<evidence type="ECO:0000256" key="1">
    <source>
        <dbReference type="ARBA" id="ARBA00022574"/>
    </source>
</evidence>
<dbReference type="InterPro" id="IPR015943">
    <property type="entry name" value="WD40/YVTN_repeat-like_dom_sf"/>
</dbReference>
<dbReference type="InterPro" id="IPR001680">
    <property type="entry name" value="WD40_rpt"/>
</dbReference>
<dbReference type="SMART" id="SM00320">
    <property type="entry name" value="WD40"/>
    <property type="match status" value="3"/>
</dbReference>
<keyword evidence="2" id="KW-0677">Repeat</keyword>
<dbReference type="InterPro" id="IPR019775">
    <property type="entry name" value="WD40_repeat_CS"/>
</dbReference>
<proteinExistence type="predicted"/>
<evidence type="ECO:0000313" key="4">
    <source>
        <dbReference type="EMBL" id="RVW23265.1"/>
    </source>
</evidence>
<dbReference type="PANTHER" id="PTHR44080:SF1">
    <property type="entry name" value="E3 UBIQUITIN-PROTEIN LIGASE COP1"/>
    <property type="match status" value="1"/>
</dbReference>
<dbReference type="PANTHER" id="PTHR44080">
    <property type="entry name" value="E3 UBIQUITIN-PROTEIN LIGASE COP1"/>
    <property type="match status" value="1"/>
</dbReference>
<name>A0A438CJB6_VITVI</name>
<dbReference type="GO" id="GO:0061630">
    <property type="term" value="F:ubiquitin protein ligase activity"/>
    <property type="evidence" value="ECO:0007669"/>
    <property type="project" value="InterPro"/>
</dbReference>
<dbReference type="Proteomes" id="UP000288805">
    <property type="component" value="Unassembled WGS sequence"/>
</dbReference>
<protein>
    <submittedName>
        <fullName evidence="4">E3 ubiquitin-protein ligase COP1</fullName>
    </submittedName>
</protein>
<dbReference type="InterPro" id="IPR036322">
    <property type="entry name" value="WD40_repeat_dom_sf"/>
</dbReference>
<dbReference type="Gene3D" id="2.130.10.10">
    <property type="entry name" value="YVTN repeat-like/Quinoprotein amine dehydrogenase"/>
    <property type="match status" value="1"/>
</dbReference>
<evidence type="ECO:0000256" key="2">
    <source>
        <dbReference type="ARBA" id="ARBA00022737"/>
    </source>
</evidence>
<evidence type="ECO:0000313" key="5">
    <source>
        <dbReference type="Proteomes" id="UP000288805"/>
    </source>
</evidence>
<organism evidence="4 5">
    <name type="scientific">Vitis vinifera</name>
    <name type="common">Grape</name>
    <dbReference type="NCBI Taxonomy" id="29760"/>
    <lineage>
        <taxon>Eukaryota</taxon>
        <taxon>Viridiplantae</taxon>
        <taxon>Streptophyta</taxon>
        <taxon>Embryophyta</taxon>
        <taxon>Tracheophyta</taxon>
        <taxon>Spermatophyta</taxon>
        <taxon>Magnoliopsida</taxon>
        <taxon>eudicotyledons</taxon>
        <taxon>Gunneridae</taxon>
        <taxon>Pentapetalae</taxon>
        <taxon>rosids</taxon>
        <taxon>Vitales</taxon>
        <taxon>Vitaceae</taxon>
        <taxon>Viteae</taxon>
        <taxon>Vitis</taxon>
    </lineage>
</organism>
<dbReference type="EMBL" id="QGNW01002201">
    <property type="protein sequence ID" value="RVW23265.1"/>
    <property type="molecule type" value="Genomic_DNA"/>
</dbReference>
<feature type="repeat" description="WD" evidence="3">
    <location>
        <begin position="105"/>
        <end position="145"/>
    </location>
</feature>
<dbReference type="InterPro" id="IPR042755">
    <property type="entry name" value="COP1"/>
</dbReference>
<evidence type="ECO:0000256" key="3">
    <source>
        <dbReference type="PROSITE-ProRule" id="PRU00221"/>
    </source>
</evidence>
<dbReference type="SUPFAM" id="SSF50978">
    <property type="entry name" value="WD40 repeat-like"/>
    <property type="match status" value="1"/>
</dbReference>